<reference evidence="2 3" key="1">
    <citation type="submission" date="2020-08" db="EMBL/GenBank/DDBJ databases">
        <title>A Genomic Blueprint of the Chicken Gut Microbiome.</title>
        <authorList>
            <person name="Gilroy R."/>
            <person name="Ravi A."/>
            <person name="Getino M."/>
            <person name="Pursley I."/>
            <person name="Horton D.L."/>
            <person name="Alikhan N.-F."/>
            <person name="Baker D."/>
            <person name="Gharbi K."/>
            <person name="Hall N."/>
            <person name="Watson M."/>
            <person name="Adriaenssens E.M."/>
            <person name="Foster-Nyarko E."/>
            <person name="Jarju S."/>
            <person name="Secka A."/>
            <person name="Antonio M."/>
            <person name="Oren A."/>
            <person name="Chaudhuri R."/>
            <person name="La Ragione R.M."/>
            <person name="Hildebrand F."/>
            <person name="Pallen M.J."/>
        </authorList>
    </citation>
    <scope>NUCLEOTIDE SEQUENCE [LARGE SCALE GENOMIC DNA]</scope>
    <source>
        <strain evidence="2 3">Sa1BUA13</strain>
    </source>
</reference>
<dbReference type="Proteomes" id="UP000658980">
    <property type="component" value="Unassembled WGS sequence"/>
</dbReference>
<feature type="transmembrane region" description="Helical" evidence="1">
    <location>
        <begin position="89"/>
        <end position="106"/>
    </location>
</feature>
<feature type="transmembrane region" description="Helical" evidence="1">
    <location>
        <begin position="31"/>
        <end position="47"/>
    </location>
</feature>
<dbReference type="Gene3D" id="1.10.1760.20">
    <property type="match status" value="1"/>
</dbReference>
<dbReference type="NCBIfam" id="TIGR02357">
    <property type="entry name" value="ECF_ThiT_YuaJ"/>
    <property type="match status" value="1"/>
</dbReference>
<name>A0ABR8WHU3_9BACL</name>
<keyword evidence="1" id="KW-0812">Transmembrane</keyword>
<comment type="caution">
    <text evidence="2">The sequence shown here is derived from an EMBL/GenBank/DDBJ whole genome shotgun (WGS) entry which is preliminary data.</text>
</comment>
<feature type="transmembrane region" description="Helical" evidence="1">
    <location>
        <begin position="7"/>
        <end position="25"/>
    </location>
</feature>
<dbReference type="InterPro" id="IPR012651">
    <property type="entry name" value="Thia_Transptr_ThiT"/>
</dbReference>
<feature type="transmembrane region" description="Helical" evidence="1">
    <location>
        <begin position="59"/>
        <end position="83"/>
    </location>
</feature>
<accession>A0ABR8WHU3</accession>
<proteinExistence type="predicted"/>
<keyword evidence="1" id="KW-1133">Transmembrane helix</keyword>
<gene>
    <name evidence="2" type="primary">thiT</name>
    <name evidence="2" type="ORF">H9630_17600</name>
</gene>
<keyword evidence="3" id="KW-1185">Reference proteome</keyword>
<feature type="transmembrane region" description="Helical" evidence="1">
    <location>
        <begin position="118"/>
        <end position="144"/>
    </location>
</feature>
<dbReference type="EMBL" id="JACSPU010000008">
    <property type="protein sequence ID" value="MBD8016621.1"/>
    <property type="molecule type" value="Genomic_DNA"/>
</dbReference>
<dbReference type="Pfam" id="PF09515">
    <property type="entry name" value="Thia_YuaJ"/>
    <property type="match status" value="1"/>
</dbReference>
<sequence length="195" mass="20804">MRNKKVLLMMEIAIFAALGFVLDFVSFRMPQGGSVSLVMIPIILIAFRRGVAAGVLTGILVGLLQIVSGFISVAPLSFGFVVMQVLLDYLLAYGVVGLAGVMRTKYLQHAHAKQTGKMLAAIVAGVLIASVLRYLVHVITGILFFGMFAEGNVVIYSAIYNATYMIPVFLLAAFVCAALFAAAPRLVDAEAANTN</sequence>
<organism evidence="2 3">
    <name type="scientific">Planococcus wigleyi</name>
    <dbReference type="NCBI Taxonomy" id="2762216"/>
    <lineage>
        <taxon>Bacteria</taxon>
        <taxon>Bacillati</taxon>
        <taxon>Bacillota</taxon>
        <taxon>Bacilli</taxon>
        <taxon>Bacillales</taxon>
        <taxon>Caryophanaceae</taxon>
        <taxon>Planococcus</taxon>
    </lineage>
</organism>
<evidence type="ECO:0000313" key="2">
    <source>
        <dbReference type="EMBL" id="MBD8016621.1"/>
    </source>
</evidence>
<keyword evidence="1" id="KW-0472">Membrane</keyword>
<evidence type="ECO:0000256" key="1">
    <source>
        <dbReference type="SAM" id="Phobius"/>
    </source>
</evidence>
<protein>
    <submittedName>
        <fullName evidence="2">Energy-coupled thiamine transporter ThiT</fullName>
    </submittedName>
</protein>
<evidence type="ECO:0000313" key="3">
    <source>
        <dbReference type="Proteomes" id="UP000658980"/>
    </source>
</evidence>
<feature type="transmembrane region" description="Helical" evidence="1">
    <location>
        <begin position="164"/>
        <end position="183"/>
    </location>
</feature>
<dbReference type="RefSeq" id="WP_191716799.1">
    <property type="nucleotide sequence ID" value="NZ_JACSPU010000008.1"/>
</dbReference>